<evidence type="ECO:0000256" key="2">
    <source>
        <dbReference type="ARBA" id="ARBA00022692"/>
    </source>
</evidence>
<dbReference type="InterPro" id="IPR052053">
    <property type="entry name" value="IM_YidH-like"/>
</dbReference>
<evidence type="ECO:0000259" key="7">
    <source>
        <dbReference type="Pfam" id="PF02656"/>
    </source>
</evidence>
<feature type="transmembrane region" description="Helical" evidence="6">
    <location>
        <begin position="212"/>
        <end position="238"/>
    </location>
</feature>
<dbReference type="GeneID" id="70183997"/>
<protein>
    <recommendedName>
        <fullName evidence="7">DUF202 domain-containing protein</fullName>
    </recommendedName>
</protein>
<comment type="subcellular location">
    <subcellularLocation>
        <location evidence="1">Endomembrane system</location>
        <topology evidence="1">Multi-pass membrane protein</topology>
    </subcellularLocation>
</comment>
<proteinExistence type="predicted"/>
<dbReference type="Proteomes" id="UP000756346">
    <property type="component" value="Unassembled WGS sequence"/>
</dbReference>
<name>A0A9P9BKY6_9PEZI</name>
<evidence type="ECO:0000256" key="5">
    <source>
        <dbReference type="SAM" id="MobiDB-lite"/>
    </source>
</evidence>
<dbReference type="PANTHER" id="PTHR34187:SF1">
    <property type="entry name" value="DUF202 DOMAIN-CONTAINING PROTEIN"/>
    <property type="match status" value="1"/>
</dbReference>
<dbReference type="GO" id="GO:0012505">
    <property type="term" value="C:endomembrane system"/>
    <property type="evidence" value="ECO:0007669"/>
    <property type="project" value="UniProtKB-SubCell"/>
</dbReference>
<feature type="domain" description="DUF202" evidence="7">
    <location>
        <begin position="128"/>
        <end position="205"/>
    </location>
</feature>
<dbReference type="AlphaFoldDB" id="A0A9P9BKY6"/>
<dbReference type="InterPro" id="IPR003807">
    <property type="entry name" value="DUF202"/>
</dbReference>
<keyword evidence="4 6" id="KW-0472">Membrane</keyword>
<keyword evidence="2 6" id="KW-0812">Transmembrane</keyword>
<feature type="compositionally biased region" description="Low complexity" evidence="5">
    <location>
        <begin position="64"/>
        <end position="75"/>
    </location>
</feature>
<keyword evidence="3 6" id="KW-1133">Transmembrane helix</keyword>
<dbReference type="OrthoDB" id="199599at2759"/>
<dbReference type="PANTHER" id="PTHR34187">
    <property type="entry name" value="FGR18P"/>
    <property type="match status" value="1"/>
</dbReference>
<feature type="region of interest" description="Disordered" evidence="5">
    <location>
        <begin position="1"/>
        <end position="106"/>
    </location>
</feature>
<evidence type="ECO:0000313" key="9">
    <source>
        <dbReference type="Proteomes" id="UP000756346"/>
    </source>
</evidence>
<keyword evidence="9" id="KW-1185">Reference proteome</keyword>
<feature type="transmembrane region" description="Helical" evidence="6">
    <location>
        <begin position="180"/>
        <end position="200"/>
    </location>
</feature>
<evidence type="ECO:0000256" key="3">
    <source>
        <dbReference type="ARBA" id="ARBA00022989"/>
    </source>
</evidence>
<dbReference type="RefSeq" id="XP_046010316.1">
    <property type="nucleotide sequence ID" value="XM_046154451.1"/>
</dbReference>
<comment type="caution">
    <text evidence="8">The sequence shown here is derived from an EMBL/GenBank/DDBJ whole genome shotgun (WGS) entry which is preliminary data.</text>
</comment>
<evidence type="ECO:0000256" key="4">
    <source>
        <dbReference type="ARBA" id="ARBA00023136"/>
    </source>
</evidence>
<gene>
    <name evidence="8" type="ORF">B0I36DRAFT_327265</name>
</gene>
<dbReference type="EMBL" id="JAGTJQ010000007">
    <property type="protein sequence ID" value="KAH7027517.1"/>
    <property type="molecule type" value="Genomic_DNA"/>
</dbReference>
<evidence type="ECO:0000256" key="1">
    <source>
        <dbReference type="ARBA" id="ARBA00004127"/>
    </source>
</evidence>
<accession>A0A9P9BKY6</accession>
<dbReference type="Pfam" id="PF02656">
    <property type="entry name" value="DUF202"/>
    <property type="match status" value="1"/>
</dbReference>
<feature type="transmembrane region" description="Helical" evidence="6">
    <location>
        <begin position="140"/>
        <end position="160"/>
    </location>
</feature>
<sequence length="241" mass="25976">MATSTATEVASRHDDTQRPASAPGRPASLTSRKVGSSAGEYITRKEDDDGIELQPLPPPALARTSSSGNSSTTTSAHESTGTREHGGQPGRARSIASRHSSTEDMPKNALQRFWRDHVSLRVEHASCRDHLALERTYLGYFRTSTLLATTGVFITQLYVLREPTEPVVGSATGMAVGRPLATTCFSLALGTILWGTCRFWRFQRALVRGKALAGGFELTMVLGVSVLLLVTMFVITIVSKG</sequence>
<evidence type="ECO:0000313" key="8">
    <source>
        <dbReference type="EMBL" id="KAH7027517.1"/>
    </source>
</evidence>
<reference evidence="8" key="1">
    <citation type="journal article" date="2021" name="Nat. Commun.">
        <title>Genetic determinants of endophytism in the Arabidopsis root mycobiome.</title>
        <authorList>
            <person name="Mesny F."/>
            <person name="Miyauchi S."/>
            <person name="Thiergart T."/>
            <person name="Pickel B."/>
            <person name="Atanasova L."/>
            <person name="Karlsson M."/>
            <person name="Huettel B."/>
            <person name="Barry K.W."/>
            <person name="Haridas S."/>
            <person name="Chen C."/>
            <person name="Bauer D."/>
            <person name="Andreopoulos W."/>
            <person name="Pangilinan J."/>
            <person name="LaButti K."/>
            <person name="Riley R."/>
            <person name="Lipzen A."/>
            <person name="Clum A."/>
            <person name="Drula E."/>
            <person name="Henrissat B."/>
            <person name="Kohler A."/>
            <person name="Grigoriev I.V."/>
            <person name="Martin F.M."/>
            <person name="Hacquard S."/>
        </authorList>
    </citation>
    <scope>NUCLEOTIDE SEQUENCE</scope>
    <source>
        <strain evidence="8">MPI-CAGE-CH-0230</strain>
    </source>
</reference>
<organism evidence="8 9">
    <name type="scientific">Microdochium trichocladiopsis</name>
    <dbReference type="NCBI Taxonomy" id="1682393"/>
    <lineage>
        <taxon>Eukaryota</taxon>
        <taxon>Fungi</taxon>
        <taxon>Dikarya</taxon>
        <taxon>Ascomycota</taxon>
        <taxon>Pezizomycotina</taxon>
        <taxon>Sordariomycetes</taxon>
        <taxon>Xylariomycetidae</taxon>
        <taxon>Xylariales</taxon>
        <taxon>Microdochiaceae</taxon>
        <taxon>Microdochium</taxon>
    </lineage>
</organism>
<evidence type="ECO:0000256" key="6">
    <source>
        <dbReference type="SAM" id="Phobius"/>
    </source>
</evidence>